<evidence type="ECO:0000313" key="7">
    <source>
        <dbReference type="Proteomes" id="UP000575985"/>
    </source>
</evidence>
<keyword evidence="3" id="KW-0804">Transcription</keyword>
<proteinExistence type="predicted"/>
<dbReference type="GO" id="GO:0003700">
    <property type="term" value="F:DNA-binding transcription factor activity"/>
    <property type="evidence" value="ECO:0007669"/>
    <property type="project" value="TreeGrafter"/>
</dbReference>
<dbReference type="SUPFAM" id="SSF48498">
    <property type="entry name" value="Tetracyclin repressor-like, C-terminal domain"/>
    <property type="match status" value="1"/>
</dbReference>
<keyword evidence="2 4" id="KW-0238">DNA-binding</keyword>
<dbReference type="InterPro" id="IPR036271">
    <property type="entry name" value="Tet_transcr_reg_TetR-rel_C_sf"/>
</dbReference>
<organism evidence="6 7">
    <name type="scientific">Streptomonospora nanhaiensis</name>
    <dbReference type="NCBI Taxonomy" id="1323731"/>
    <lineage>
        <taxon>Bacteria</taxon>
        <taxon>Bacillati</taxon>
        <taxon>Actinomycetota</taxon>
        <taxon>Actinomycetes</taxon>
        <taxon>Streptosporangiales</taxon>
        <taxon>Nocardiopsidaceae</taxon>
        <taxon>Streptomonospora</taxon>
    </lineage>
</organism>
<dbReference type="PROSITE" id="PS50977">
    <property type="entry name" value="HTH_TETR_2"/>
    <property type="match status" value="1"/>
</dbReference>
<dbReference type="Pfam" id="PF16859">
    <property type="entry name" value="TetR_C_11"/>
    <property type="match status" value="1"/>
</dbReference>
<feature type="DNA-binding region" description="H-T-H motif" evidence="4">
    <location>
        <begin position="38"/>
        <end position="57"/>
    </location>
</feature>
<evidence type="ECO:0000256" key="1">
    <source>
        <dbReference type="ARBA" id="ARBA00023015"/>
    </source>
</evidence>
<evidence type="ECO:0000256" key="2">
    <source>
        <dbReference type="ARBA" id="ARBA00023125"/>
    </source>
</evidence>
<protein>
    <submittedName>
        <fullName evidence="6">AcrR family transcriptional regulator</fullName>
    </submittedName>
</protein>
<reference evidence="6 7" key="1">
    <citation type="submission" date="2020-07" db="EMBL/GenBank/DDBJ databases">
        <title>Sequencing the genomes of 1000 actinobacteria strains.</title>
        <authorList>
            <person name="Klenk H.-P."/>
        </authorList>
    </citation>
    <scope>NUCLEOTIDE SEQUENCE [LARGE SCALE GENOMIC DNA]</scope>
    <source>
        <strain evidence="6 7">DSM 45927</strain>
    </source>
</reference>
<evidence type="ECO:0000259" key="5">
    <source>
        <dbReference type="PROSITE" id="PS50977"/>
    </source>
</evidence>
<dbReference type="PANTHER" id="PTHR30055">
    <property type="entry name" value="HTH-TYPE TRANSCRIPTIONAL REGULATOR RUTR"/>
    <property type="match status" value="1"/>
</dbReference>
<evidence type="ECO:0000256" key="4">
    <source>
        <dbReference type="PROSITE-ProRule" id="PRU00335"/>
    </source>
</evidence>
<dbReference type="EMBL" id="JACCFO010000001">
    <property type="protein sequence ID" value="NYI95133.1"/>
    <property type="molecule type" value="Genomic_DNA"/>
</dbReference>
<dbReference type="InterPro" id="IPR009057">
    <property type="entry name" value="Homeodomain-like_sf"/>
</dbReference>
<dbReference type="AlphaFoldDB" id="A0A853BIN1"/>
<dbReference type="GO" id="GO:0000976">
    <property type="term" value="F:transcription cis-regulatory region binding"/>
    <property type="evidence" value="ECO:0007669"/>
    <property type="project" value="TreeGrafter"/>
</dbReference>
<dbReference type="InterPro" id="IPR050109">
    <property type="entry name" value="HTH-type_TetR-like_transc_reg"/>
</dbReference>
<comment type="caution">
    <text evidence="6">The sequence shown here is derived from an EMBL/GenBank/DDBJ whole genome shotgun (WGS) entry which is preliminary data.</text>
</comment>
<sequence>MAATSDSARPARRSERSRRATLDAVFDLTVRRGYAAVTVEAIAAAAGVGKPTIYRWWPSKGALALEAISDRVGGVLDFPDTGDIAADLTSQITALVTLLNSGFGTVYRGVIAEAQGDPDLAAALRDTVVEPRSRVCQDRLAKAVAEGQLRGDVPVRVMVELLYAPVYYRFLLGTDPLSPRQVPGQVEAVLAGLRPPA</sequence>
<keyword evidence="7" id="KW-1185">Reference proteome</keyword>
<dbReference type="Gene3D" id="1.10.357.10">
    <property type="entry name" value="Tetracycline Repressor, domain 2"/>
    <property type="match status" value="1"/>
</dbReference>
<name>A0A853BIN1_9ACTN</name>
<dbReference type="SUPFAM" id="SSF46689">
    <property type="entry name" value="Homeodomain-like"/>
    <property type="match status" value="1"/>
</dbReference>
<dbReference type="RefSeq" id="WP_179766712.1">
    <property type="nucleotide sequence ID" value="NZ_JACCFO010000001.1"/>
</dbReference>
<feature type="domain" description="HTH tetR-type" evidence="5">
    <location>
        <begin position="15"/>
        <end position="75"/>
    </location>
</feature>
<evidence type="ECO:0000313" key="6">
    <source>
        <dbReference type="EMBL" id="NYI95133.1"/>
    </source>
</evidence>
<gene>
    <name evidence="6" type="ORF">HNR12_001410</name>
</gene>
<dbReference type="InterPro" id="IPR001647">
    <property type="entry name" value="HTH_TetR"/>
</dbReference>
<dbReference type="Pfam" id="PF00440">
    <property type="entry name" value="TetR_N"/>
    <property type="match status" value="1"/>
</dbReference>
<dbReference type="Gene3D" id="1.10.10.60">
    <property type="entry name" value="Homeodomain-like"/>
    <property type="match status" value="1"/>
</dbReference>
<dbReference type="PRINTS" id="PR00455">
    <property type="entry name" value="HTHTETR"/>
</dbReference>
<dbReference type="InterPro" id="IPR011075">
    <property type="entry name" value="TetR_C"/>
</dbReference>
<accession>A0A853BIN1</accession>
<keyword evidence="1" id="KW-0805">Transcription regulation</keyword>
<dbReference type="PANTHER" id="PTHR30055:SF148">
    <property type="entry name" value="TETR-FAMILY TRANSCRIPTIONAL REGULATOR"/>
    <property type="match status" value="1"/>
</dbReference>
<evidence type="ECO:0000256" key="3">
    <source>
        <dbReference type="ARBA" id="ARBA00023163"/>
    </source>
</evidence>
<dbReference type="Proteomes" id="UP000575985">
    <property type="component" value="Unassembled WGS sequence"/>
</dbReference>